<organism evidence="2 3">
    <name type="scientific">Streptomyces sanglieri</name>
    <dbReference type="NCBI Taxonomy" id="193460"/>
    <lineage>
        <taxon>Bacteria</taxon>
        <taxon>Bacillati</taxon>
        <taxon>Actinomycetota</taxon>
        <taxon>Actinomycetes</taxon>
        <taxon>Kitasatosporales</taxon>
        <taxon>Streptomycetaceae</taxon>
        <taxon>Streptomyces</taxon>
    </lineage>
</organism>
<proteinExistence type="predicted"/>
<evidence type="ECO:0000313" key="3">
    <source>
        <dbReference type="Proteomes" id="UP001596915"/>
    </source>
</evidence>
<gene>
    <name evidence="2" type="ORF">ACFQ2K_29895</name>
</gene>
<protein>
    <submittedName>
        <fullName evidence="2">Uncharacterized protein</fullName>
    </submittedName>
</protein>
<sequence length="175" mass="19589">MDDRVSERLAELERRYVERMLRLAISGTDRFDGRTAGSSHPHGRLVRFDWTPPGWGAEHWLRIALDGEHARVATMRREAPGARDAAALALDDERCHEAGGHLEQLRGIAQRLGVELDFAFEESGTVPGTRGEEGVLVLDEDIAGARPEPSGKAREEHRRRSDDRPGHRTVRTDGR</sequence>
<comment type="caution">
    <text evidence="2">The sequence shown here is derived from an EMBL/GenBank/DDBJ whole genome shotgun (WGS) entry which is preliminary data.</text>
</comment>
<keyword evidence="3" id="KW-1185">Reference proteome</keyword>
<dbReference type="Proteomes" id="UP001596915">
    <property type="component" value="Unassembled WGS sequence"/>
</dbReference>
<feature type="compositionally biased region" description="Basic and acidic residues" evidence="1">
    <location>
        <begin position="149"/>
        <end position="175"/>
    </location>
</feature>
<name>A0ABW2WXN5_9ACTN</name>
<evidence type="ECO:0000313" key="2">
    <source>
        <dbReference type="EMBL" id="MFD0626297.1"/>
    </source>
</evidence>
<reference evidence="3" key="1">
    <citation type="journal article" date="2019" name="Int. J. Syst. Evol. Microbiol.">
        <title>The Global Catalogue of Microorganisms (GCM) 10K type strain sequencing project: providing services to taxonomists for standard genome sequencing and annotation.</title>
        <authorList>
            <consortium name="The Broad Institute Genomics Platform"/>
            <consortium name="The Broad Institute Genome Sequencing Center for Infectious Disease"/>
            <person name="Wu L."/>
            <person name="Ma J."/>
        </authorList>
    </citation>
    <scope>NUCLEOTIDE SEQUENCE [LARGE SCALE GENOMIC DNA]</scope>
    <source>
        <strain evidence="3">JCM 12607</strain>
    </source>
</reference>
<dbReference type="EMBL" id="JBHTGL010000008">
    <property type="protein sequence ID" value="MFD0626297.1"/>
    <property type="molecule type" value="Genomic_DNA"/>
</dbReference>
<feature type="region of interest" description="Disordered" evidence="1">
    <location>
        <begin position="124"/>
        <end position="175"/>
    </location>
</feature>
<accession>A0ABW2WXN5</accession>
<evidence type="ECO:0000256" key="1">
    <source>
        <dbReference type="SAM" id="MobiDB-lite"/>
    </source>
</evidence>